<comment type="caution">
    <text evidence="1">The sequence shown here is derived from an EMBL/GenBank/DDBJ whole genome shotgun (WGS) entry which is preliminary data.</text>
</comment>
<keyword evidence="2" id="KW-1185">Reference proteome</keyword>
<gene>
    <name evidence="1" type="ORF">NQT62_00750</name>
</gene>
<dbReference type="InterPro" id="IPR019587">
    <property type="entry name" value="Polyketide_cyclase/dehydratase"/>
</dbReference>
<dbReference type="SUPFAM" id="SSF55961">
    <property type="entry name" value="Bet v1-like"/>
    <property type="match status" value="1"/>
</dbReference>
<dbReference type="Pfam" id="PF10604">
    <property type="entry name" value="Polyketide_cyc2"/>
    <property type="match status" value="1"/>
</dbReference>
<proteinExistence type="predicted"/>
<dbReference type="EMBL" id="JANIGO010000001">
    <property type="protein sequence ID" value="MCQ8894966.1"/>
    <property type="molecule type" value="Genomic_DNA"/>
</dbReference>
<reference evidence="1 2" key="1">
    <citation type="submission" date="2022-07" db="EMBL/GenBank/DDBJ databases">
        <authorList>
            <person name="Xamxidin M."/>
            <person name="Wu M."/>
        </authorList>
    </citation>
    <scope>NUCLEOTIDE SEQUENCE [LARGE SCALE GENOMIC DNA]</scope>
    <source>
        <strain evidence="1 2">NBRC 111650</strain>
    </source>
</reference>
<protein>
    <submittedName>
        <fullName evidence="1">SRPBCC family protein</fullName>
    </submittedName>
</protein>
<name>A0ABT1WD49_9BURK</name>
<organism evidence="1 2">
    <name type="scientific">Limnobacter humi</name>
    <dbReference type="NCBI Taxonomy" id="1778671"/>
    <lineage>
        <taxon>Bacteria</taxon>
        <taxon>Pseudomonadati</taxon>
        <taxon>Pseudomonadota</taxon>
        <taxon>Betaproteobacteria</taxon>
        <taxon>Burkholderiales</taxon>
        <taxon>Burkholderiaceae</taxon>
        <taxon>Limnobacter</taxon>
    </lineage>
</organism>
<dbReference type="InterPro" id="IPR023393">
    <property type="entry name" value="START-like_dom_sf"/>
</dbReference>
<accession>A0ABT1WD49</accession>
<dbReference type="Gene3D" id="3.30.530.20">
    <property type="match status" value="1"/>
</dbReference>
<evidence type="ECO:0000313" key="1">
    <source>
        <dbReference type="EMBL" id="MCQ8894966.1"/>
    </source>
</evidence>
<dbReference type="RefSeq" id="WP_256762618.1">
    <property type="nucleotide sequence ID" value="NZ_JANIGO010000001.1"/>
</dbReference>
<dbReference type="Proteomes" id="UP001204142">
    <property type="component" value="Unassembled WGS sequence"/>
</dbReference>
<evidence type="ECO:0000313" key="2">
    <source>
        <dbReference type="Proteomes" id="UP001204142"/>
    </source>
</evidence>
<sequence length="173" mass="19468">MTQAPLTIQRTCHVPVPVADCFALFTRLGAQEYIHHDAVIAPIVQVDRAPGQTFTEIGDVQHITFKGGYTIREELLAFVPNRQFVYKGTGFTQPLLTWLDHAKGSFEFEKNGDGTDITWRYNFYLRGGLGAAVKRGVFNALIVNVIWNRMMTKTLSNLTQIITLRALQPGRTE</sequence>